<name>A0A392UXK5_9FABA</name>
<accession>A0A392UXK5</accession>
<proteinExistence type="predicted"/>
<reference evidence="1 2" key="1">
    <citation type="journal article" date="2018" name="Front. Plant Sci.">
        <title>Red Clover (Trifolium pratense) and Zigzag Clover (T. medium) - A Picture of Genomic Similarities and Differences.</title>
        <authorList>
            <person name="Dluhosova J."/>
            <person name="Istvanek J."/>
            <person name="Nedelnik J."/>
            <person name="Repkova J."/>
        </authorList>
    </citation>
    <scope>NUCLEOTIDE SEQUENCE [LARGE SCALE GENOMIC DNA]</scope>
    <source>
        <strain evidence="2">cv. 10/8</strain>
        <tissue evidence="1">Leaf</tissue>
    </source>
</reference>
<keyword evidence="2" id="KW-1185">Reference proteome</keyword>
<protein>
    <submittedName>
        <fullName evidence="1">Uncharacterized protein</fullName>
    </submittedName>
</protein>
<evidence type="ECO:0000313" key="1">
    <source>
        <dbReference type="EMBL" id="MCI79445.1"/>
    </source>
</evidence>
<dbReference type="Proteomes" id="UP000265520">
    <property type="component" value="Unassembled WGS sequence"/>
</dbReference>
<feature type="non-terminal residue" evidence="1">
    <location>
        <position position="46"/>
    </location>
</feature>
<dbReference type="AlphaFoldDB" id="A0A392UXK5"/>
<organism evidence="1 2">
    <name type="scientific">Trifolium medium</name>
    <dbReference type="NCBI Taxonomy" id="97028"/>
    <lineage>
        <taxon>Eukaryota</taxon>
        <taxon>Viridiplantae</taxon>
        <taxon>Streptophyta</taxon>
        <taxon>Embryophyta</taxon>
        <taxon>Tracheophyta</taxon>
        <taxon>Spermatophyta</taxon>
        <taxon>Magnoliopsida</taxon>
        <taxon>eudicotyledons</taxon>
        <taxon>Gunneridae</taxon>
        <taxon>Pentapetalae</taxon>
        <taxon>rosids</taxon>
        <taxon>fabids</taxon>
        <taxon>Fabales</taxon>
        <taxon>Fabaceae</taxon>
        <taxon>Papilionoideae</taxon>
        <taxon>50 kb inversion clade</taxon>
        <taxon>NPAAA clade</taxon>
        <taxon>Hologalegina</taxon>
        <taxon>IRL clade</taxon>
        <taxon>Trifolieae</taxon>
        <taxon>Trifolium</taxon>
    </lineage>
</organism>
<sequence length="46" mass="5217">MSQEDWRSSSYFVLHVVDPYLFLPERFSSSRGGDFEGFSFVGGVPP</sequence>
<evidence type="ECO:0000313" key="2">
    <source>
        <dbReference type="Proteomes" id="UP000265520"/>
    </source>
</evidence>
<comment type="caution">
    <text evidence="1">The sequence shown here is derived from an EMBL/GenBank/DDBJ whole genome shotgun (WGS) entry which is preliminary data.</text>
</comment>
<dbReference type="EMBL" id="LXQA010973791">
    <property type="protein sequence ID" value="MCI79445.1"/>
    <property type="molecule type" value="Genomic_DNA"/>
</dbReference>